<dbReference type="GO" id="GO:0003697">
    <property type="term" value="F:single-stranded DNA binding"/>
    <property type="evidence" value="ECO:0007669"/>
    <property type="project" value="InterPro"/>
</dbReference>
<dbReference type="InterPro" id="IPR044245">
    <property type="entry name" value="Spartan"/>
</dbReference>
<dbReference type="InterPro" id="IPR006640">
    <property type="entry name" value="SprT-like_domain"/>
</dbReference>
<dbReference type="AlphaFoldDB" id="A0A330L5Q8"/>
<evidence type="ECO:0000313" key="3">
    <source>
        <dbReference type="Proteomes" id="UP000248168"/>
    </source>
</evidence>
<dbReference type="Pfam" id="PF10263">
    <property type="entry name" value="SprT-like"/>
    <property type="match status" value="1"/>
</dbReference>
<accession>A0A330L5Q8</accession>
<dbReference type="PANTHER" id="PTHR21220:SF0">
    <property type="entry name" value="DNA-DEPENDENT METALLOPROTEASE SPRTN"/>
    <property type="match status" value="1"/>
</dbReference>
<dbReference type="OrthoDB" id="9788296at2"/>
<keyword evidence="3" id="KW-1185">Reference proteome</keyword>
<dbReference type="EMBL" id="OUNR01000012">
    <property type="protein sequence ID" value="SPP64670.1"/>
    <property type="molecule type" value="Genomic_DNA"/>
</dbReference>
<dbReference type="GO" id="GO:0031593">
    <property type="term" value="F:polyubiquitin modification-dependent protein binding"/>
    <property type="evidence" value="ECO:0007669"/>
    <property type="project" value="TreeGrafter"/>
</dbReference>
<evidence type="ECO:0000313" key="2">
    <source>
        <dbReference type="EMBL" id="SPP64670.1"/>
    </source>
</evidence>
<evidence type="ECO:0000259" key="1">
    <source>
        <dbReference type="SMART" id="SM00731"/>
    </source>
</evidence>
<organism evidence="2 3">
    <name type="scientific">Nitrospira lenta</name>
    <dbReference type="NCBI Taxonomy" id="1436998"/>
    <lineage>
        <taxon>Bacteria</taxon>
        <taxon>Pseudomonadati</taxon>
        <taxon>Nitrospirota</taxon>
        <taxon>Nitrospiria</taxon>
        <taxon>Nitrospirales</taxon>
        <taxon>Nitrospiraceae</taxon>
        <taxon>Nitrospira</taxon>
    </lineage>
</organism>
<feature type="domain" description="SprT-like" evidence="1">
    <location>
        <begin position="6"/>
        <end position="179"/>
    </location>
</feature>
<dbReference type="SMART" id="SM00731">
    <property type="entry name" value="SprT"/>
    <property type="match status" value="1"/>
</dbReference>
<dbReference type="PANTHER" id="PTHR21220">
    <property type="entry name" value="DNA-DEPENDENT METALLOPROTEASE SPRTN"/>
    <property type="match status" value="1"/>
</dbReference>
<dbReference type="Proteomes" id="UP000248168">
    <property type="component" value="Unassembled WGS sequence"/>
</dbReference>
<name>A0A330L5Q8_9BACT</name>
<reference evidence="3" key="1">
    <citation type="submission" date="2018-04" db="EMBL/GenBank/DDBJ databases">
        <authorList>
            <person name="Lucker S."/>
            <person name="Sakoula D."/>
        </authorList>
    </citation>
    <scope>NUCLEOTIDE SEQUENCE [LARGE SCALE GENOMIC DNA]</scope>
</reference>
<dbReference type="GO" id="GO:0004222">
    <property type="term" value="F:metalloendopeptidase activity"/>
    <property type="evidence" value="ECO:0007669"/>
    <property type="project" value="InterPro"/>
</dbReference>
<protein>
    <recommendedName>
        <fullName evidence="1">SprT-like domain-containing protein</fullName>
    </recommendedName>
</protein>
<gene>
    <name evidence="2" type="ORF">NITLEN_20310</name>
</gene>
<dbReference type="RefSeq" id="WP_121989023.1">
    <property type="nucleotide sequence ID" value="NZ_OUNR01000012.1"/>
</dbReference>
<sequence length="222" mass="25473">MTLSVEQLQTEWRRLNERYFEGLLPPIPVVWSRRLTSSVGMFVSRGGPRPRAFDDAMPNRTTREIRLSEPLMARLAERTPYAGQELLNTLAHEMIHQWQFDILKRKPNHGPDFVRKMTDMNRSGLVAITIYHSLHKEVLALAQFAWRCKNCGRVYRRQRKTIQPRRHLCGTCRGALQELPILSRTVAAPPPTLHSPTAQLQPMPSQLSLGWGAPLAPHTDTR</sequence>
<dbReference type="InParanoid" id="A0A330L5Q8"/>
<proteinExistence type="predicted"/>
<dbReference type="GO" id="GO:0006974">
    <property type="term" value="P:DNA damage response"/>
    <property type="evidence" value="ECO:0007669"/>
    <property type="project" value="InterPro"/>
</dbReference>